<feature type="transmembrane region" description="Helical" evidence="6">
    <location>
        <begin position="47"/>
        <end position="65"/>
    </location>
</feature>
<comment type="subcellular location">
    <subcellularLocation>
        <location evidence="1">Cell membrane</location>
        <topology evidence="1">Multi-pass membrane protein</topology>
    </subcellularLocation>
</comment>
<comment type="caution">
    <text evidence="8">The sequence shown here is derived from an EMBL/GenBank/DDBJ whole genome shotgun (WGS) entry which is preliminary data.</text>
</comment>
<feature type="transmembrane region" description="Helical" evidence="6">
    <location>
        <begin position="77"/>
        <end position="95"/>
    </location>
</feature>
<feature type="transmembrane region" description="Helical" evidence="6">
    <location>
        <begin position="277"/>
        <end position="298"/>
    </location>
</feature>
<feature type="transmembrane region" description="Helical" evidence="6">
    <location>
        <begin position="304"/>
        <end position="327"/>
    </location>
</feature>
<name>A0A368VUJ4_9BACL</name>
<dbReference type="InterPro" id="IPR052714">
    <property type="entry name" value="MFS_Exporter"/>
</dbReference>
<evidence type="ECO:0000256" key="3">
    <source>
        <dbReference type="ARBA" id="ARBA00022692"/>
    </source>
</evidence>
<dbReference type="EMBL" id="QPJD01000010">
    <property type="protein sequence ID" value="RCW45473.1"/>
    <property type="molecule type" value="Genomic_DNA"/>
</dbReference>
<evidence type="ECO:0000313" key="8">
    <source>
        <dbReference type="EMBL" id="RCW45473.1"/>
    </source>
</evidence>
<dbReference type="SUPFAM" id="SSF103473">
    <property type="entry name" value="MFS general substrate transporter"/>
    <property type="match status" value="1"/>
</dbReference>
<evidence type="ECO:0000256" key="5">
    <source>
        <dbReference type="ARBA" id="ARBA00023136"/>
    </source>
</evidence>
<keyword evidence="5 6" id="KW-0472">Membrane</keyword>
<dbReference type="PANTHER" id="PTHR23531:SF2">
    <property type="entry name" value="PERMEASE"/>
    <property type="match status" value="1"/>
</dbReference>
<evidence type="ECO:0000259" key="7">
    <source>
        <dbReference type="PROSITE" id="PS50850"/>
    </source>
</evidence>
<evidence type="ECO:0000256" key="6">
    <source>
        <dbReference type="SAM" id="Phobius"/>
    </source>
</evidence>
<dbReference type="InterPro" id="IPR020846">
    <property type="entry name" value="MFS_dom"/>
</dbReference>
<keyword evidence="9" id="KW-1185">Reference proteome</keyword>
<evidence type="ECO:0000313" key="9">
    <source>
        <dbReference type="Proteomes" id="UP000252415"/>
    </source>
</evidence>
<dbReference type="AlphaFoldDB" id="A0A368VUJ4"/>
<dbReference type="PANTHER" id="PTHR23531">
    <property type="entry name" value="QUINOLENE RESISTANCE PROTEIN NORA"/>
    <property type="match status" value="1"/>
</dbReference>
<feature type="transmembrane region" description="Helical" evidence="6">
    <location>
        <begin position="163"/>
        <end position="182"/>
    </location>
</feature>
<dbReference type="InterPro" id="IPR011701">
    <property type="entry name" value="MFS"/>
</dbReference>
<feature type="domain" description="Major facilitator superfamily (MFS) profile" evidence="7">
    <location>
        <begin position="11"/>
        <end position="392"/>
    </location>
</feature>
<dbReference type="NCBIfam" id="NF047574">
    <property type="entry name" value="opine_export_Sa"/>
    <property type="match status" value="1"/>
</dbReference>
<accession>A0A368VUJ4</accession>
<dbReference type="Gene3D" id="1.20.1250.20">
    <property type="entry name" value="MFS general substrate transporter like domains"/>
    <property type="match status" value="1"/>
</dbReference>
<keyword evidence="2" id="KW-0813">Transport</keyword>
<reference evidence="8 9" key="1">
    <citation type="submission" date="2018-07" db="EMBL/GenBank/DDBJ databases">
        <title>Genomic Encyclopedia of Type Strains, Phase III (KMG-III): the genomes of soil and plant-associated and newly described type strains.</title>
        <authorList>
            <person name="Whitman W."/>
        </authorList>
    </citation>
    <scope>NUCLEOTIDE SEQUENCE [LARGE SCALE GENOMIC DNA]</scope>
    <source>
        <strain evidence="8 9">CECT 7506</strain>
    </source>
</reference>
<dbReference type="GO" id="GO:0022857">
    <property type="term" value="F:transmembrane transporter activity"/>
    <property type="evidence" value="ECO:0007669"/>
    <property type="project" value="InterPro"/>
</dbReference>
<feature type="transmembrane region" description="Helical" evidence="6">
    <location>
        <begin position="213"/>
        <end position="238"/>
    </location>
</feature>
<dbReference type="Pfam" id="PF07690">
    <property type="entry name" value="MFS_1"/>
    <property type="match status" value="1"/>
</dbReference>
<dbReference type="GO" id="GO:0005886">
    <property type="term" value="C:plasma membrane"/>
    <property type="evidence" value="ECO:0007669"/>
    <property type="project" value="UniProtKB-SubCell"/>
</dbReference>
<feature type="transmembrane region" description="Helical" evidence="6">
    <location>
        <begin position="135"/>
        <end position="157"/>
    </location>
</feature>
<dbReference type="PROSITE" id="PS50850">
    <property type="entry name" value="MFS"/>
    <property type="match status" value="1"/>
</dbReference>
<protein>
    <submittedName>
        <fullName evidence="8">Putative MFS family arabinose efflux permease</fullName>
    </submittedName>
</protein>
<dbReference type="InterPro" id="IPR036259">
    <property type="entry name" value="MFS_trans_sf"/>
</dbReference>
<dbReference type="Proteomes" id="UP000252415">
    <property type="component" value="Unassembled WGS sequence"/>
</dbReference>
<feature type="transmembrane region" description="Helical" evidence="6">
    <location>
        <begin position="339"/>
        <end position="358"/>
    </location>
</feature>
<sequence>MTSKSVSMSAPLIRLYALTFLFFSANSILNVIVPLRGEAQGATNAEIGIMMGAYMMTSMFFRPGAGHVVQRFGPLPVLRAILIVNGAALILYTISGLEWYFVIRALQGVSTAFFSLATQMGIVDTLPDKERSQGVSLYSLASMLPTVIGPLVALSIWDWGGMNAFTAAMFIIALVTGMIGYHSPLPSAAIRKSDETADGSMLAQLRQLWMNRAMFVCGSAMMITSISLGAVSTFIVLYTKESGVGNAGLYLMIQAGVVVLSRFLLRQKIPSDGKWHGRLVVGLLLSAAIGAQLLAMSVNYGILLMYAAAVLIGIAIAMMYPTLMTYLSFVLPKASRNMLIGLFIATSDLGIALGSMAMGPVADQLSYSAMYSLCAILSVAAIIIVLIGGRRLVAS</sequence>
<evidence type="ECO:0000256" key="2">
    <source>
        <dbReference type="ARBA" id="ARBA00022448"/>
    </source>
</evidence>
<feature type="transmembrane region" description="Helical" evidence="6">
    <location>
        <begin position="12"/>
        <end position="35"/>
    </location>
</feature>
<gene>
    <name evidence="8" type="ORF">DFP97_11061</name>
</gene>
<proteinExistence type="predicted"/>
<keyword evidence="4 6" id="KW-1133">Transmembrane helix</keyword>
<dbReference type="RefSeq" id="WP_245976317.1">
    <property type="nucleotide sequence ID" value="NZ_QPJD01000010.1"/>
</dbReference>
<organism evidence="8 9">
    <name type="scientific">Paenibacillus prosopidis</name>
    <dbReference type="NCBI Taxonomy" id="630520"/>
    <lineage>
        <taxon>Bacteria</taxon>
        <taxon>Bacillati</taxon>
        <taxon>Bacillota</taxon>
        <taxon>Bacilli</taxon>
        <taxon>Bacillales</taxon>
        <taxon>Paenibacillaceae</taxon>
        <taxon>Paenibacillus</taxon>
    </lineage>
</organism>
<feature type="transmembrane region" description="Helical" evidence="6">
    <location>
        <begin position="370"/>
        <end position="389"/>
    </location>
</feature>
<evidence type="ECO:0000256" key="4">
    <source>
        <dbReference type="ARBA" id="ARBA00022989"/>
    </source>
</evidence>
<feature type="transmembrane region" description="Helical" evidence="6">
    <location>
        <begin position="244"/>
        <end position="265"/>
    </location>
</feature>
<keyword evidence="3 6" id="KW-0812">Transmembrane</keyword>
<evidence type="ECO:0000256" key="1">
    <source>
        <dbReference type="ARBA" id="ARBA00004651"/>
    </source>
</evidence>